<comment type="caution">
    <text evidence="1">The sequence shown here is derived from an EMBL/GenBank/DDBJ whole genome shotgun (WGS) entry which is preliminary data.</text>
</comment>
<proteinExistence type="predicted"/>
<accession>A0A9Q0FMR7</accession>
<dbReference type="SUPFAM" id="SSF117281">
    <property type="entry name" value="Kelch motif"/>
    <property type="match status" value="1"/>
</dbReference>
<organism evidence="1 2">
    <name type="scientific">Turnera subulata</name>
    <dbReference type="NCBI Taxonomy" id="218843"/>
    <lineage>
        <taxon>Eukaryota</taxon>
        <taxon>Viridiplantae</taxon>
        <taxon>Streptophyta</taxon>
        <taxon>Embryophyta</taxon>
        <taxon>Tracheophyta</taxon>
        <taxon>Spermatophyta</taxon>
        <taxon>Magnoliopsida</taxon>
        <taxon>eudicotyledons</taxon>
        <taxon>Gunneridae</taxon>
        <taxon>Pentapetalae</taxon>
        <taxon>rosids</taxon>
        <taxon>fabids</taxon>
        <taxon>Malpighiales</taxon>
        <taxon>Passifloraceae</taxon>
        <taxon>Turnera</taxon>
    </lineage>
</organism>
<dbReference type="Proteomes" id="UP001141552">
    <property type="component" value="Unassembled WGS sequence"/>
</dbReference>
<evidence type="ECO:0000313" key="2">
    <source>
        <dbReference type="Proteomes" id="UP001141552"/>
    </source>
</evidence>
<dbReference type="EMBL" id="JAKUCV010004712">
    <property type="protein sequence ID" value="KAJ4834409.1"/>
    <property type="molecule type" value="Genomic_DNA"/>
</dbReference>
<dbReference type="EMBL" id="JAKUCV010004712">
    <property type="protein sequence ID" value="KAJ4834408.1"/>
    <property type="molecule type" value="Genomic_DNA"/>
</dbReference>
<sequence>MEEEEEEEEGLLITTVFLYVTPEYIGEISHSLYAIEISKPSLIPGHDPDDQQPIKPLEFSLLLEFSASKYPRGMSCAKLGDRLYFFGGRLNPNRDEFPNLDHFPRSVYAFNPSTGELDDAGVPPMNAGKNWPISFVADDNLYVLGSRINTKEESSSSSSSSS</sequence>
<keyword evidence="2" id="KW-1185">Reference proteome</keyword>
<protein>
    <submittedName>
        <fullName evidence="1">Uncharacterized protein</fullName>
    </submittedName>
</protein>
<name>A0A9Q0FMR7_9ROSI</name>
<dbReference type="Gene3D" id="2.120.10.80">
    <property type="entry name" value="Kelch-type beta propeller"/>
    <property type="match status" value="1"/>
</dbReference>
<gene>
    <name evidence="1" type="ORF">Tsubulata_007351</name>
</gene>
<reference evidence="1" key="1">
    <citation type="submission" date="2022-02" db="EMBL/GenBank/DDBJ databases">
        <authorList>
            <person name="Henning P.M."/>
            <person name="McCubbin A.G."/>
            <person name="Shore J.S."/>
        </authorList>
    </citation>
    <scope>NUCLEOTIDE SEQUENCE</scope>
    <source>
        <strain evidence="1">F60SS</strain>
        <tissue evidence="1">Leaves</tissue>
    </source>
</reference>
<evidence type="ECO:0000313" key="1">
    <source>
        <dbReference type="EMBL" id="KAJ4834409.1"/>
    </source>
</evidence>
<dbReference type="InterPro" id="IPR015915">
    <property type="entry name" value="Kelch-typ_b-propeller"/>
</dbReference>
<feature type="non-terminal residue" evidence="1">
    <location>
        <position position="162"/>
    </location>
</feature>
<dbReference type="AlphaFoldDB" id="A0A9Q0FMR7"/>
<reference evidence="1" key="2">
    <citation type="journal article" date="2023" name="Plants (Basel)">
        <title>Annotation of the Turnera subulata (Passifloraceae) Draft Genome Reveals the S-Locus Evolved after the Divergence of Turneroideae from Passifloroideae in a Stepwise Manner.</title>
        <authorList>
            <person name="Henning P.M."/>
            <person name="Roalson E.H."/>
            <person name="Mir W."/>
            <person name="McCubbin A.G."/>
            <person name="Shore J.S."/>
        </authorList>
    </citation>
    <scope>NUCLEOTIDE SEQUENCE</scope>
    <source>
        <strain evidence="1">F60SS</strain>
    </source>
</reference>